<evidence type="ECO:0000256" key="5">
    <source>
        <dbReference type="SAM" id="Phobius"/>
    </source>
</evidence>
<dbReference type="GO" id="GO:0016020">
    <property type="term" value="C:membrane"/>
    <property type="evidence" value="ECO:0007669"/>
    <property type="project" value="InterPro"/>
</dbReference>
<dbReference type="AlphaFoldDB" id="A0A8S1JEY0"/>
<evidence type="ECO:0000313" key="7">
    <source>
        <dbReference type="Proteomes" id="UP000708148"/>
    </source>
</evidence>
<comment type="subcellular location">
    <subcellularLocation>
        <location evidence="1">Endomembrane system</location>
        <topology evidence="1">Multi-pass membrane protein</topology>
    </subcellularLocation>
</comment>
<feature type="transmembrane region" description="Helical" evidence="5">
    <location>
        <begin position="89"/>
        <end position="108"/>
    </location>
</feature>
<comment type="caution">
    <text evidence="6">The sequence shown here is derived from an EMBL/GenBank/DDBJ whole genome shotgun (WGS) entry which is preliminary data.</text>
</comment>
<reference evidence="6" key="1">
    <citation type="submission" date="2020-12" db="EMBL/GenBank/DDBJ databases">
        <authorList>
            <person name="Iha C."/>
        </authorList>
    </citation>
    <scope>NUCLEOTIDE SEQUENCE</scope>
</reference>
<feature type="transmembrane region" description="Helical" evidence="5">
    <location>
        <begin position="20"/>
        <end position="41"/>
    </location>
</feature>
<sequence>MYYGLEALTHNLSEGTTVVVWVNFAVHSANSIVVWVDLLLCQPRSFSARAQRWTVLFVALYCIWIVRIKTVRGAFPYPFLDELAKTVPFPYNFLMVAAGGVCIIFTMFRLGRFLSGRITLSLGRAEDCDQMEVRGEIKVD</sequence>
<evidence type="ECO:0000313" key="6">
    <source>
        <dbReference type="EMBL" id="CAD7704416.1"/>
    </source>
</evidence>
<evidence type="ECO:0000256" key="1">
    <source>
        <dbReference type="ARBA" id="ARBA00004127"/>
    </source>
</evidence>
<dbReference type="Pfam" id="PF04750">
    <property type="entry name" value="Far-17a_AIG1"/>
    <property type="match status" value="1"/>
</dbReference>
<name>A0A8S1JEY0_9CHLO</name>
<dbReference type="PANTHER" id="PTHR10989:SF16">
    <property type="entry name" value="AT02829P-RELATED"/>
    <property type="match status" value="1"/>
</dbReference>
<proteinExistence type="predicted"/>
<dbReference type="InterPro" id="IPR006838">
    <property type="entry name" value="ADTRP_AIG1"/>
</dbReference>
<keyword evidence="2 5" id="KW-0812">Transmembrane</keyword>
<gene>
    <name evidence="6" type="ORF">OSTQU699_LOCUS9771</name>
</gene>
<evidence type="ECO:0000256" key="4">
    <source>
        <dbReference type="ARBA" id="ARBA00023136"/>
    </source>
</evidence>
<protein>
    <submittedName>
        <fullName evidence="6">Uncharacterized protein</fullName>
    </submittedName>
</protein>
<dbReference type="Proteomes" id="UP000708148">
    <property type="component" value="Unassembled WGS sequence"/>
</dbReference>
<keyword evidence="4 5" id="KW-0472">Membrane</keyword>
<evidence type="ECO:0000256" key="2">
    <source>
        <dbReference type="ARBA" id="ARBA00022692"/>
    </source>
</evidence>
<keyword evidence="7" id="KW-1185">Reference proteome</keyword>
<organism evidence="6 7">
    <name type="scientific">Ostreobium quekettii</name>
    <dbReference type="NCBI Taxonomy" id="121088"/>
    <lineage>
        <taxon>Eukaryota</taxon>
        <taxon>Viridiplantae</taxon>
        <taxon>Chlorophyta</taxon>
        <taxon>core chlorophytes</taxon>
        <taxon>Ulvophyceae</taxon>
        <taxon>TCBD clade</taxon>
        <taxon>Bryopsidales</taxon>
        <taxon>Ostreobineae</taxon>
        <taxon>Ostreobiaceae</taxon>
        <taxon>Ostreobium</taxon>
    </lineage>
</organism>
<dbReference type="GO" id="GO:0012505">
    <property type="term" value="C:endomembrane system"/>
    <property type="evidence" value="ECO:0007669"/>
    <property type="project" value="UniProtKB-SubCell"/>
</dbReference>
<evidence type="ECO:0000256" key="3">
    <source>
        <dbReference type="ARBA" id="ARBA00022989"/>
    </source>
</evidence>
<accession>A0A8S1JEY0</accession>
<feature type="transmembrane region" description="Helical" evidence="5">
    <location>
        <begin position="53"/>
        <end position="69"/>
    </location>
</feature>
<keyword evidence="3 5" id="KW-1133">Transmembrane helix</keyword>
<dbReference type="PANTHER" id="PTHR10989">
    <property type="entry name" value="ANDROGEN-INDUCED PROTEIN 1-RELATED"/>
    <property type="match status" value="1"/>
</dbReference>
<dbReference type="EMBL" id="CAJHUC010002813">
    <property type="protein sequence ID" value="CAD7704416.1"/>
    <property type="molecule type" value="Genomic_DNA"/>
</dbReference>